<protein>
    <recommendedName>
        <fullName evidence="3">Sugar-binding cellulase-like protein</fullName>
    </recommendedName>
</protein>
<accession>A0A7G5BVK7</accession>
<dbReference type="RefSeq" id="WP_182302348.1">
    <property type="nucleotide sequence ID" value="NZ_CP041969.1"/>
</dbReference>
<dbReference type="InterPro" id="IPR024778">
    <property type="entry name" value="Put_cellulase"/>
</dbReference>
<evidence type="ECO:0008006" key="3">
    <source>
        <dbReference type="Google" id="ProtNLM"/>
    </source>
</evidence>
<reference evidence="1 2" key="1">
    <citation type="submission" date="2019-07" db="EMBL/GenBank/DDBJ databases">
        <authorList>
            <person name="Kim J.K."/>
            <person name="Cheong H.-M."/>
            <person name="Choi Y."/>
            <person name="Hwang K.J."/>
            <person name="Lee S."/>
            <person name="Choi C."/>
        </authorList>
    </citation>
    <scope>NUCLEOTIDE SEQUENCE [LARGE SCALE GENOMIC DNA]</scope>
    <source>
        <strain evidence="1 2">KS 22</strain>
    </source>
</reference>
<dbReference type="Gene3D" id="3.20.20.80">
    <property type="entry name" value="Glycosidases"/>
    <property type="match status" value="1"/>
</dbReference>
<evidence type="ECO:0000313" key="2">
    <source>
        <dbReference type="Proteomes" id="UP000515679"/>
    </source>
</evidence>
<keyword evidence="2" id="KW-1185">Reference proteome</keyword>
<sequence>MTNPLLARLPKKLTITMWDFSWYTMTMPGEPYHDLGARFQEAVDRGYNSIRICAMPYMLFTSEGKRPGPLKFGNLGQVGQRTRWYNCQGGATLDGHVHLLELFKQAKAHGCYIILSSWEYQQSPSFLATPELWDELAAIPAKERFMALAHSMNQLIRYVKEEGYGEQIAYAELHNEVEFGQLTKVGQDQGIPFTDTAGQIEVMKPYLEEAVEFLKLNHPDILMTTSYTVNEAYPKAYVADNMQVAHFHLYIKGVLQELMDTTGLDDDTVPFPNQAVQALLRDDAPPFETWTLPEGQEWRMRGNPVGMKLIYLHDWADPDKWDLYLYDRYAAHKIAMLQKTDFRFDEIHEWAKKSDLPIVIGEGYVGYTPLYAGFEEGPVGKFIAEYAIRKGMKLGFWGMILCSNCAPHHPFWNDVQWQRKWNRFIQESV</sequence>
<evidence type="ECO:0000313" key="1">
    <source>
        <dbReference type="EMBL" id="QMV40991.1"/>
    </source>
</evidence>
<dbReference type="SUPFAM" id="SSF51445">
    <property type="entry name" value="(Trans)glycosidases"/>
    <property type="match status" value="1"/>
</dbReference>
<organism evidence="1 2">
    <name type="scientific">Cohnella cholangitidis</name>
    <dbReference type="NCBI Taxonomy" id="2598458"/>
    <lineage>
        <taxon>Bacteria</taxon>
        <taxon>Bacillati</taxon>
        <taxon>Bacillota</taxon>
        <taxon>Bacilli</taxon>
        <taxon>Bacillales</taxon>
        <taxon>Paenibacillaceae</taxon>
        <taxon>Cohnella</taxon>
    </lineage>
</organism>
<dbReference type="Proteomes" id="UP000515679">
    <property type="component" value="Chromosome"/>
</dbReference>
<name>A0A7G5BVK7_9BACL</name>
<dbReference type="EMBL" id="CP041969">
    <property type="protein sequence ID" value="QMV40991.1"/>
    <property type="molecule type" value="Genomic_DNA"/>
</dbReference>
<proteinExistence type="predicted"/>
<dbReference type="InterPro" id="IPR017853">
    <property type="entry name" value="GH"/>
</dbReference>
<dbReference type="AlphaFoldDB" id="A0A7G5BVK7"/>
<dbReference type="KEGG" id="cchl:FPL14_07040"/>
<dbReference type="Pfam" id="PF12876">
    <property type="entry name" value="Cellulase-like"/>
    <property type="match status" value="1"/>
</dbReference>
<gene>
    <name evidence="1" type="ORF">FPL14_07040</name>
</gene>